<proteinExistence type="predicted"/>
<accession>A0A0D2L0B9</accession>
<dbReference type="STRING" id="945553.A0A0D2L0B9"/>
<protein>
    <recommendedName>
        <fullName evidence="7">TECPR1-like DysF domain-containing protein</fullName>
    </recommendedName>
</protein>
<evidence type="ECO:0000256" key="1">
    <source>
        <dbReference type="ARBA" id="ARBA00004141"/>
    </source>
</evidence>
<evidence type="ECO:0000313" key="9">
    <source>
        <dbReference type="Proteomes" id="UP000054270"/>
    </source>
</evidence>
<evidence type="ECO:0000256" key="4">
    <source>
        <dbReference type="ARBA" id="ARBA00023136"/>
    </source>
</evidence>
<feature type="region of interest" description="Disordered" evidence="5">
    <location>
        <begin position="17"/>
        <end position="52"/>
    </location>
</feature>
<keyword evidence="9" id="KW-1185">Reference proteome</keyword>
<feature type="transmembrane region" description="Helical" evidence="6">
    <location>
        <begin position="173"/>
        <end position="192"/>
    </location>
</feature>
<dbReference type="Proteomes" id="UP000054270">
    <property type="component" value="Unassembled WGS sequence"/>
</dbReference>
<name>A0A0D2L0B9_HYPSF</name>
<dbReference type="GO" id="GO:0005778">
    <property type="term" value="C:peroxisomal membrane"/>
    <property type="evidence" value="ECO:0007669"/>
    <property type="project" value="UniProtKB-ARBA"/>
</dbReference>
<feature type="region of interest" description="Disordered" evidence="5">
    <location>
        <begin position="441"/>
        <end position="460"/>
    </location>
</feature>
<gene>
    <name evidence="8" type="ORF">HYPSUDRAFT_204027</name>
</gene>
<keyword evidence="3 6" id="KW-1133">Transmembrane helix</keyword>
<dbReference type="InterPro" id="IPR010482">
    <property type="entry name" value="TECPR1-like_DysF"/>
</dbReference>
<dbReference type="GO" id="GO:0007031">
    <property type="term" value="P:peroxisome organization"/>
    <property type="evidence" value="ECO:0007669"/>
    <property type="project" value="TreeGrafter"/>
</dbReference>
<feature type="domain" description="TECPR1-like DysF" evidence="7">
    <location>
        <begin position="117"/>
        <end position="335"/>
    </location>
</feature>
<dbReference type="OrthoDB" id="74314at2759"/>
<evidence type="ECO:0000256" key="2">
    <source>
        <dbReference type="ARBA" id="ARBA00022692"/>
    </source>
</evidence>
<dbReference type="PANTHER" id="PTHR28304:SF2">
    <property type="entry name" value="PEROXISOMAL MEMBRANE PROTEIN PEX29"/>
    <property type="match status" value="1"/>
</dbReference>
<feature type="compositionally biased region" description="Low complexity" evidence="5">
    <location>
        <begin position="90"/>
        <end position="103"/>
    </location>
</feature>
<evidence type="ECO:0000256" key="5">
    <source>
        <dbReference type="SAM" id="MobiDB-lite"/>
    </source>
</evidence>
<evidence type="ECO:0000256" key="6">
    <source>
        <dbReference type="SAM" id="Phobius"/>
    </source>
</evidence>
<feature type="transmembrane region" description="Helical" evidence="6">
    <location>
        <begin position="282"/>
        <end position="302"/>
    </location>
</feature>
<dbReference type="EMBL" id="KN817570">
    <property type="protein sequence ID" value="KJA20142.1"/>
    <property type="molecule type" value="Genomic_DNA"/>
</dbReference>
<keyword evidence="4 6" id="KW-0472">Membrane</keyword>
<evidence type="ECO:0000256" key="3">
    <source>
        <dbReference type="ARBA" id="ARBA00022989"/>
    </source>
</evidence>
<feature type="transmembrane region" description="Helical" evidence="6">
    <location>
        <begin position="308"/>
        <end position="327"/>
    </location>
</feature>
<dbReference type="PANTHER" id="PTHR28304">
    <property type="entry name" value="PEROXISOMAL MEMBRANE PROTEIN PEX29"/>
    <property type="match status" value="1"/>
</dbReference>
<dbReference type="OMA" id="RWTRRIY"/>
<dbReference type="AlphaFoldDB" id="A0A0D2L0B9"/>
<dbReference type="InterPro" id="IPR052816">
    <property type="entry name" value="Peroxisomal_Membrane_PEX28-32"/>
</dbReference>
<organism evidence="8 9">
    <name type="scientific">Hypholoma sublateritium (strain FD-334 SS-4)</name>
    <dbReference type="NCBI Taxonomy" id="945553"/>
    <lineage>
        <taxon>Eukaryota</taxon>
        <taxon>Fungi</taxon>
        <taxon>Dikarya</taxon>
        <taxon>Basidiomycota</taxon>
        <taxon>Agaricomycotina</taxon>
        <taxon>Agaricomycetes</taxon>
        <taxon>Agaricomycetidae</taxon>
        <taxon>Agaricales</taxon>
        <taxon>Agaricineae</taxon>
        <taxon>Strophariaceae</taxon>
        <taxon>Hypholoma</taxon>
    </lineage>
</organism>
<evidence type="ECO:0000259" key="7">
    <source>
        <dbReference type="Pfam" id="PF06398"/>
    </source>
</evidence>
<evidence type="ECO:0000313" key="8">
    <source>
        <dbReference type="EMBL" id="KJA20142.1"/>
    </source>
</evidence>
<feature type="region of interest" description="Disordered" evidence="5">
    <location>
        <begin position="88"/>
        <end position="113"/>
    </location>
</feature>
<sequence length="586" mass="63620">MATMDYVDVPAGAVRLRHTTPKDDPSSEILPVPRIYTSYPHPSPPPSPTTVQRRASLFSASTDSLASPTLALIPQLLLSSTLAGTADGVSASGSAPATGTGTARRTDEPVYMSSKDPLSLPTMSVNFKRFVSIIGPVFWLQDRIEEVVLWKRGWLRTTVWMAAYTFLCFYPRLLLLTPHIALISIILSTYPYPDKPSVDPLKIPEQAEAGAPVTEGSVPWQANITGIQNLMGSVADLHDLVQPHLYHLCLTPAHLSTGRRQRTRRTPSSSSAIRPAARQSPYTLHILQLLVLTLVPLLFVVHMPGFPLRAVCIAAGLAPFAIAHPVVRRALPVLLRAAYGTVPLIAPRVHKLRDQAVSFLGVRSASLLGLHAVDLDAPLAEKVENSEKAAAPVPLSMTIRRAMDDDRLTDACWNAEMREVYLWENERFGGPLPADLSTMATMTGPSSSPAAPQRGWSKQNLRAGERTGWTRGQDGGAGAGGSAVDGVGQVSSNLTFSLAPGWAFVETEDWRKDVQCAWAPCGGDPGASPLPLRLPFRLRMHGWVYTNDVWLGSRAAPYAAGGGSLTRRRRWVRRVWFDPERASADG</sequence>
<dbReference type="Pfam" id="PF06398">
    <property type="entry name" value="Pex24p"/>
    <property type="match status" value="1"/>
</dbReference>
<keyword evidence="2 6" id="KW-0812">Transmembrane</keyword>
<comment type="subcellular location">
    <subcellularLocation>
        <location evidence="1">Membrane</location>
        <topology evidence="1">Multi-pass membrane protein</topology>
    </subcellularLocation>
</comment>
<reference evidence="9" key="1">
    <citation type="submission" date="2014-04" db="EMBL/GenBank/DDBJ databases">
        <title>Evolutionary Origins and Diversification of the Mycorrhizal Mutualists.</title>
        <authorList>
            <consortium name="DOE Joint Genome Institute"/>
            <consortium name="Mycorrhizal Genomics Consortium"/>
            <person name="Kohler A."/>
            <person name="Kuo A."/>
            <person name="Nagy L.G."/>
            <person name="Floudas D."/>
            <person name="Copeland A."/>
            <person name="Barry K.W."/>
            <person name="Cichocki N."/>
            <person name="Veneault-Fourrey C."/>
            <person name="LaButti K."/>
            <person name="Lindquist E.A."/>
            <person name="Lipzen A."/>
            <person name="Lundell T."/>
            <person name="Morin E."/>
            <person name="Murat C."/>
            <person name="Riley R."/>
            <person name="Ohm R."/>
            <person name="Sun H."/>
            <person name="Tunlid A."/>
            <person name="Henrissat B."/>
            <person name="Grigoriev I.V."/>
            <person name="Hibbett D.S."/>
            <person name="Martin F."/>
        </authorList>
    </citation>
    <scope>NUCLEOTIDE SEQUENCE [LARGE SCALE GENOMIC DNA]</scope>
    <source>
        <strain evidence="9">FD-334 SS-4</strain>
    </source>
</reference>